<dbReference type="RefSeq" id="WP_046038562.1">
    <property type="nucleotide sequence ID" value="NZ_LACC01000009.1"/>
</dbReference>
<keyword evidence="3" id="KW-0805">Transcription regulation</keyword>
<evidence type="ECO:0000313" key="9">
    <source>
        <dbReference type="Proteomes" id="UP000033588"/>
    </source>
</evidence>
<dbReference type="OrthoDB" id="9810590at2"/>
<comment type="subcellular location">
    <subcellularLocation>
        <location evidence="1">Cytoplasm</location>
    </subcellularLocation>
</comment>
<dbReference type="GO" id="GO:0005829">
    <property type="term" value="C:cytosol"/>
    <property type="evidence" value="ECO:0007669"/>
    <property type="project" value="UniProtKB-ARBA"/>
</dbReference>
<name>A0A0F4TY46_PSEFL</name>
<dbReference type="PIRSF" id="PIRSF002599">
    <property type="entry name" value="Cold_shock_A"/>
    <property type="match status" value="1"/>
</dbReference>
<keyword evidence="5" id="KW-0010">Activator</keyword>
<dbReference type="EMBL" id="LACC01000009">
    <property type="protein sequence ID" value="KJZ49353.1"/>
    <property type="molecule type" value="Genomic_DNA"/>
</dbReference>
<keyword evidence="4" id="KW-0238">DNA-binding</keyword>
<dbReference type="SUPFAM" id="SSF50249">
    <property type="entry name" value="Nucleic acid-binding proteins"/>
    <property type="match status" value="1"/>
</dbReference>
<dbReference type="Proteomes" id="UP000033588">
    <property type="component" value="Unassembled WGS sequence"/>
</dbReference>
<gene>
    <name evidence="8" type="ORF">VC35_06395</name>
</gene>
<dbReference type="Pfam" id="PF00313">
    <property type="entry name" value="CSD"/>
    <property type="match status" value="1"/>
</dbReference>
<feature type="domain" description="CSD" evidence="7">
    <location>
        <begin position="1"/>
        <end position="66"/>
    </location>
</feature>
<dbReference type="PROSITE" id="PS51857">
    <property type="entry name" value="CSD_2"/>
    <property type="match status" value="1"/>
</dbReference>
<comment type="caution">
    <text evidence="8">The sequence shown here is derived from an EMBL/GenBank/DDBJ whole genome shotgun (WGS) entry which is preliminary data.</text>
</comment>
<dbReference type="PANTHER" id="PTHR46565">
    <property type="entry name" value="COLD SHOCK DOMAIN PROTEIN 2"/>
    <property type="match status" value="1"/>
</dbReference>
<evidence type="ECO:0000256" key="3">
    <source>
        <dbReference type="ARBA" id="ARBA00023015"/>
    </source>
</evidence>
<proteinExistence type="predicted"/>
<evidence type="ECO:0000256" key="6">
    <source>
        <dbReference type="ARBA" id="ARBA00023163"/>
    </source>
</evidence>
<dbReference type="PRINTS" id="PR00050">
    <property type="entry name" value="COLDSHOCK"/>
</dbReference>
<evidence type="ECO:0000256" key="2">
    <source>
        <dbReference type="ARBA" id="ARBA00022490"/>
    </source>
</evidence>
<evidence type="ECO:0000256" key="1">
    <source>
        <dbReference type="ARBA" id="ARBA00004496"/>
    </source>
</evidence>
<organism evidence="8 9">
    <name type="scientific">Pseudomonas fluorescens</name>
    <dbReference type="NCBI Taxonomy" id="294"/>
    <lineage>
        <taxon>Bacteria</taxon>
        <taxon>Pseudomonadati</taxon>
        <taxon>Pseudomonadota</taxon>
        <taxon>Gammaproteobacteria</taxon>
        <taxon>Pseudomonadales</taxon>
        <taxon>Pseudomonadaceae</taxon>
        <taxon>Pseudomonas</taxon>
    </lineage>
</organism>
<dbReference type="InterPro" id="IPR011129">
    <property type="entry name" value="CSD"/>
</dbReference>
<dbReference type="PANTHER" id="PTHR46565:SF20">
    <property type="entry name" value="COLD SHOCK DOMAIN-CONTAINING PROTEIN 4"/>
    <property type="match status" value="1"/>
</dbReference>
<dbReference type="AlphaFoldDB" id="A0A0F4TY46"/>
<evidence type="ECO:0000313" key="8">
    <source>
        <dbReference type="EMBL" id="KJZ49353.1"/>
    </source>
</evidence>
<dbReference type="SMART" id="SM00357">
    <property type="entry name" value="CSP"/>
    <property type="match status" value="1"/>
</dbReference>
<dbReference type="Gene3D" id="2.40.50.140">
    <property type="entry name" value="Nucleic acid-binding proteins"/>
    <property type="match status" value="1"/>
</dbReference>
<dbReference type="InterPro" id="IPR012340">
    <property type="entry name" value="NA-bd_OB-fold"/>
</dbReference>
<keyword evidence="6" id="KW-0804">Transcription</keyword>
<evidence type="ECO:0000256" key="4">
    <source>
        <dbReference type="ARBA" id="ARBA00023125"/>
    </source>
</evidence>
<sequence>MATGVVKWFDDAVGTGLIIADEGGQDLFAHFRSICGDGSETLSKGQRVEFEIVHGPNGLQADLIRPLQDPLN</sequence>
<evidence type="ECO:0000256" key="5">
    <source>
        <dbReference type="ARBA" id="ARBA00023159"/>
    </source>
</evidence>
<dbReference type="GO" id="GO:0003677">
    <property type="term" value="F:DNA binding"/>
    <property type="evidence" value="ECO:0007669"/>
    <property type="project" value="UniProtKB-KW"/>
</dbReference>
<reference evidence="8 9" key="1">
    <citation type="submission" date="2015-03" db="EMBL/GenBank/DDBJ databases">
        <title>Comparative genomics of Pseudomonas insights into diversity of traits involved in vanlence and defense.</title>
        <authorList>
            <person name="Qin Y."/>
        </authorList>
    </citation>
    <scope>NUCLEOTIDE SEQUENCE [LARGE SCALE GENOMIC DNA]</scope>
    <source>
        <strain evidence="8 9">C8</strain>
    </source>
</reference>
<dbReference type="InterPro" id="IPR012156">
    <property type="entry name" value="Cold_shock_CspA"/>
</dbReference>
<dbReference type="InterPro" id="IPR002059">
    <property type="entry name" value="CSP_DNA-bd"/>
</dbReference>
<evidence type="ECO:0000259" key="7">
    <source>
        <dbReference type="PROSITE" id="PS51857"/>
    </source>
</evidence>
<accession>A0A0F4TY46</accession>
<keyword evidence="2" id="KW-0963">Cytoplasm</keyword>
<protein>
    <submittedName>
        <fullName evidence="8">Cold-shock protein</fullName>
    </submittedName>
</protein>
<dbReference type="PATRIC" id="fig|294.132.peg.5871"/>